<proteinExistence type="predicted"/>
<dbReference type="GO" id="GO:0005737">
    <property type="term" value="C:cytoplasm"/>
    <property type="evidence" value="ECO:0007669"/>
    <property type="project" value="UniProtKB-ARBA"/>
</dbReference>
<dbReference type="AlphaFoldDB" id="A0A336MVB5"/>
<dbReference type="VEuPathDB" id="VectorBase:CSON006468"/>
<evidence type="ECO:0000313" key="3">
    <source>
        <dbReference type="EMBL" id="SSX33461.1"/>
    </source>
</evidence>
<dbReference type="InterPro" id="IPR050621">
    <property type="entry name" value="Tudor_domain_containing"/>
</dbReference>
<dbReference type="SUPFAM" id="SSF63748">
    <property type="entry name" value="Tudor/PWWP/MBT"/>
    <property type="match status" value="1"/>
</dbReference>
<dbReference type="PANTHER" id="PTHR22948">
    <property type="entry name" value="TUDOR DOMAIN CONTAINING PROTEIN"/>
    <property type="match status" value="1"/>
</dbReference>
<feature type="compositionally biased region" description="Basic residues" evidence="1">
    <location>
        <begin position="1"/>
        <end position="16"/>
    </location>
</feature>
<feature type="domain" description="Tudor" evidence="2">
    <location>
        <begin position="137"/>
        <end position="195"/>
    </location>
</feature>
<organism evidence="3">
    <name type="scientific">Culicoides sonorensis</name>
    <name type="common">Biting midge</name>
    <dbReference type="NCBI Taxonomy" id="179676"/>
    <lineage>
        <taxon>Eukaryota</taxon>
        <taxon>Metazoa</taxon>
        <taxon>Ecdysozoa</taxon>
        <taxon>Arthropoda</taxon>
        <taxon>Hexapoda</taxon>
        <taxon>Insecta</taxon>
        <taxon>Pterygota</taxon>
        <taxon>Neoptera</taxon>
        <taxon>Endopterygota</taxon>
        <taxon>Diptera</taxon>
        <taxon>Nematocera</taxon>
        <taxon>Chironomoidea</taxon>
        <taxon>Ceratopogonidae</taxon>
        <taxon>Ceratopogoninae</taxon>
        <taxon>Culicoides</taxon>
        <taxon>Monoculicoides</taxon>
    </lineage>
</organism>
<dbReference type="PROSITE" id="PS50304">
    <property type="entry name" value="TUDOR"/>
    <property type="match status" value="1"/>
</dbReference>
<dbReference type="SMART" id="SM00333">
    <property type="entry name" value="TUDOR"/>
    <property type="match status" value="1"/>
</dbReference>
<dbReference type="InterPro" id="IPR002999">
    <property type="entry name" value="Tudor"/>
</dbReference>
<protein>
    <submittedName>
        <fullName evidence="3">CSON006468 protein</fullName>
    </submittedName>
</protein>
<feature type="region of interest" description="Disordered" evidence="1">
    <location>
        <begin position="1"/>
        <end position="40"/>
    </location>
</feature>
<dbReference type="EMBL" id="UFQT01002438">
    <property type="protein sequence ID" value="SSX33461.1"/>
    <property type="molecule type" value="Genomic_DNA"/>
</dbReference>
<name>A0A336MVB5_CULSO</name>
<evidence type="ECO:0000256" key="1">
    <source>
        <dbReference type="SAM" id="MobiDB-lite"/>
    </source>
</evidence>
<feature type="compositionally biased region" description="Polar residues" evidence="1">
    <location>
        <begin position="17"/>
        <end position="40"/>
    </location>
</feature>
<dbReference type="Pfam" id="PF00567">
    <property type="entry name" value="TUDOR"/>
    <property type="match status" value="1"/>
</dbReference>
<reference evidence="3" key="1">
    <citation type="submission" date="2018-07" db="EMBL/GenBank/DDBJ databases">
        <authorList>
            <person name="Quirk P.G."/>
            <person name="Krulwich T.A."/>
        </authorList>
    </citation>
    <scope>NUCLEOTIDE SEQUENCE</scope>
</reference>
<sequence length="387" mass="45556">MKKVNQKKSAHYRKKSGSLSTDVTSWEDTTPEYSKTSSQSTNSFMFPGALPEMINDDYLFIGYPNKIVKLISDLPQMSTFELKTKIVSINVTEIHSPYKFWFILSENNFALNSMMNAMQLFYSERETEEIYKMSENHVKVGRVCAALYDYVWHRAVITKDMDDGFFVTVMYIDYGTVSVVQLEDLRLLIGEFGQLPKLTMRGRLALVRPREYEDHWSLDPNNNQTESFFDLVYNKTLNAKLFAFEEEEEIYHLILGEDKIDMAHRNSTINRLITSNGQCEFLIEEFELWPYLDELYPTFDLLESHSFPTYEEWLKTDSDIKSHYYEVKGAKYYSNEYVQRKIKNRTVYGYHSHHSLMDDNVTHSFSSAFELPDESKFTNFFSKFDDN</sequence>
<dbReference type="PANTHER" id="PTHR22948:SF76">
    <property type="entry name" value="FI20010P1-RELATED"/>
    <property type="match status" value="1"/>
</dbReference>
<dbReference type="Gene3D" id="2.40.50.90">
    <property type="match status" value="1"/>
</dbReference>
<dbReference type="InterPro" id="IPR035437">
    <property type="entry name" value="SNase_OB-fold_sf"/>
</dbReference>
<evidence type="ECO:0000259" key="2">
    <source>
        <dbReference type="PROSITE" id="PS50304"/>
    </source>
</evidence>
<dbReference type="Gene3D" id="2.30.30.140">
    <property type="match status" value="1"/>
</dbReference>
<gene>
    <name evidence="3" type="primary">CSON006468</name>
</gene>
<accession>A0A336MVB5</accession>